<accession>A0A3Q2VFT3</accession>
<feature type="domain" description="Reverse transcriptase/retrotransposon-derived protein RNase H-like" evidence="1">
    <location>
        <begin position="29"/>
        <end position="112"/>
    </location>
</feature>
<dbReference type="Gene3D" id="3.10.20.370">
    <property type="match status" value="1"/>
</dbReference>
<evidence type="ECO:0000313" key="3">
    <source>
        <dbReference type="Proteomes" id="UP000264840"/>
    </source>
</evidence>
<dbReference type="InterPro" id="IPR043502">
    <property type="entry name" value="DNA/RNA_pol_sf"/>
</dbReference>
<reference evidence="2" key="2">
    <citation type="submission" date="2025-09" db="UniProtKB">
        <authorList>
            <consortium name="Ensembl"/>
        </authorList>
    </citation>
    <scope>IDENTIFICATION</scope>
</reference>
<dbReference type="SUPFAM" id="SSF56672">
    <property type="entry name" value="DNA/RNA polymerases"/>
    <property type="match status" value="1"/>
</dbReference>
<evidence type="ECO:0000313" key="2">
    <source>
        <dbReference type="Ensembl" id="ENSHBUP00000009764.1"/>
    </source>
</evidence>
<proteinExistence type="predicted"/>
<dbReference type="AlphaFoldDB" id="A0A3Q2VFT3"/>
<dbReference type="PANTHER" id="PTHR33064:SF37">
    <property type="entry name" value="RIBONUCLEASE H"/>
    <property type="match status" value="1"/>
</dbReference>
<dbReference type="Proteomes" id="UP000264840">
    <property type="component" value="Unplaced"/>
</dbReference>
<keyword evidence="3" id="KW-1185">Reference proteome</keyword>
<protein>
    <recommendedName>
        <fullName evidence="1">Reverse transcriptase/retrotransposon-derived protein RNase H-like domain-containing protein</fullName>
    </recommendedName>
</protein>
<dbReference type="Pfam" id="PF17919">
    <property type="entry name" value="RT_RNaseH_2"/>
    <property type="match status" value="1"/>
</dbReference>
<name>A0A3Q2VFT3_HAPBU</name>
<sequence>CYLLLQCFFTHPILKAPKQAETHLYKIQWTPEAEGAFTKLKIMLQTNVVLTLPDYDKPSYLNLTQGHMKAVLTQSFGEKQRPLAFYSRKLDSVASGMPTCRDGYRCSVFTLKAILALPGTELGAQLFVSHLNLHRGSGAKDRAATLH</sequence>
<dbReference type="STRING" id="8153.ENSHBUP00000009764"/>
<organism evidence="2 3">
    <name type="scientific">Haplochromis burtoni</name>
    <name type="common">Burton's mouthbrooder</name>
    <name type="synonym">Chromis burtoni</name>
    <dbReference type="NCBI Taxonomy" id="8153"/>
    <lineage>
        <taxon>Eukaryota</taxon>
        <taxon>Metazoa</taxon>
        <taxon>Chordata</taxon>
        <taxon>Craniata</taxon>
        <taxon>Vertebrata</taxon>
        <taxon>Euteleostomi</taxon>
        <taxon>Actinopterygii</taxon>
        <taxon>Neopterygii</taxon>
        <taxon>Teleostei</taxon>
        <taxon>Neoteleostei</taxon>
        <taxon>Acanthomorphata</taxon>
        <taxon>Ovalentaria</taxon>
        <taxon>Cichlomorphae</taxon>
        <taxon>Cichliformes</taxon>
        <taxon>Cichlidae</taxon>
        <taxon>African cichlids</taxon>
        <taxon>Pseudocrenilabrinae</taxon>
        <taxon>Haplochromini</taxon>
        <taxon>Haplochromis</taxon>
    </lineage>
</organism>
<dbReference type="GeneTree" id="ENSGT01030000235529"/>
<dbReference type="InterPro" id="IPR041577">
    <property type="entry name" value="RT_RNaseH_2"/>
</dbReference>
<dbReference type="Ensembl" id="ENSHBUT00000016457.1">
    <property type="protein sequence ID" value="ENSHBUP00000009764.1"/>
    <property type="gene ID" value="ENSHBUG00000011305.1"/>
</dbReference>
<evidence type="ECO:0000259" key="1">
    <source>
        <dbReference type="Pfam" id="PF17919"/>
    </source>
</evidence>
<dbReference type="InterPro" id="IPR051320">
    <property type="entry name" value="Viral_Replic_Matur_Polypro"/>
</dbReference>
<reference evidence="2" key="1">
    <citation type="submission" date="2025-08" db="UniProtKB">
        <authorList>
            <consortium name="Ensembl"/>
        </authorList>
    </citation>
    <scope>IDENTIFICATION</scope>
</reference>
<dbReference type="PANTHER" id="PTHR33064">
    <property type="entry name" value="POL PROTEIN"/>
    <property type="match status" value="1"/>
</dbReference>